<evidence type="ECO:0000313" key="10">
    <source>
        <dbReference type="EMBL" id="UQC87886.1"/>
    </source>
</evidence>
<evidence type="ECO:0008006" key="12">
    <source>
        <dbReference type="Google" id="ProtNLM"/>
    </source>
</evidence>
<evidence type="ECO:0000256" key="3">
    <source>
        <dbReference type="ARBA" id="ARBA00022723"/>
    </source>
</evidence>
<gene>
    <name evidence="10" type="ORF">CLUP02_13407</name>
</gene>
<protein>
    <recommendedName>
        <fullName evidence="12">Cytochrome P450</fullName>
    </recommendedName>
</protein>
<dbReference type="RefSeq" id="XP_049149492.1">
    <property type="nucleotide sequence ID" value="XM_049292346.1"/>
</dbReference>
<dbReference type="SUPFAM" id="SSF48264">
    <property type="entry name" value="Cytochrome P450"/>
    <property type="match status" value="1"/>
</dbReference>
<evidence type="ECO:0000256" key="4">
    <source>
        <dbReference type="ARBA" id="ARBA00023002"/>
    </source>
</evidence>
<dbReference type="PROSITE" id="PS00086">
    <property type="entry name" value="CYTOCHROME_P450"/>
    <property type="match status" value="1"/>
</dbReference>
<dbReference type="PRINTS" id="PR00465">
    <property type="entry name" value="EP450IV"/>
</dbReference>
<evidence type="ECO:0000256" key="6">
    <source>
        <dbReference type="ARBA" id="ARBA00023033"/>
    </source>
</evidence>
<feature type="transmembrane region" description="Helical" evidence="9">
    <location>
        <begin position="20"/>
        <end position="43"/>
    </location>
</feature>
<keyword evidence="9" id="KW-0812">Transmembrane</keyword>
<dbReference type="Pfam" id="PF00067">
    <property type="entry name" value="p450"/>
    <property type="match status" value="1"/>
</dbReference>
<evidence type="ECO:0000256" key="5">
    <source>
        <dbReference type="ARBA" id="ARBA00023004"/>
    </source>
</evidence>
<name>A0A9Q8T2C1_9PEZI</name>
<keyword evidence="6 8" id="KW-0503">Monooxygenase</keyword>
<dbReference type="GO" id="GO:0016705">
    <property type="term" value="F:oxidoreductase activity, acting on paired donors, with incorporation or reduction of molecular oxygen"/>
    <property type="evidence" value="ECO:0007669"/>
    <property type="project" value="InterPro"/>
</dbReference>
<dbReference type="PANTHER" id="PTHR46206:SF7">
    <property type="entry name" value="P450, PUTATIVE (EUROFUNG)-RELATED"/>
    <property type="match status" value="1"/>
</dbReference>
<evidence type="ECO:0000256" key="9">
    <source>
        <dbReference type="SAM" id="Phobius"/>
    </source>
</evidence>
<accession>A0A9Q8T2C1</accession>
<dbReference type="Proteomes" id="UP000830671">
    <property type="component" value="Chromosome 7"/>
</dbReference>
<dbReference type="GO" id="GO:0005506">
    <property type="term" value="F:iron ion binding"/>
    <property type="evidence" value="ECO:0007669"/>
    <property type="project" value="InterPro"/>
</dbReference>
<dbReference type="AlphaFoldDB" id="A0A9Q8T2C1"/>
<keyword evidence="5 7" id="KW-0408">Iron</keyword>
<feature type="binding site" description="axial binding residue" evidence="7">
    <location>
        <position position="455"/>
    </location>
    <ligand>
        <name>heme</name>
        <dbReference type="ChEBI" id="CHEBI:30413"/>
    </ligand>
    <ligandPart>
        <name>Fe</name>
        <dbReference type="ChEBI" id="CHEBI:18248"/>
    </ligandPart>
</feature>
<organism evidence="10 11">
    <name type="scientific">Colletotrichum lupini</name>
    <dbReference type="NCBI Taxonomy" id="145971"/>
    <lineage>
        <taxon>Eukaryota</taxon>
        <taxon>Fungi</taxon>
        <taxon>Dikarya</taxon>
        <taxon>Ascomycota</taxon>
        <taxon>Pezizomycotina</taxon>
        <taxon>Sordariomycetes</taxon>
        <taxon>Hypocreomycetidae</taxon>
        <taxon>Glomerellales</taxon>
        <taxon>Glomerellaceae</taxon>
        <taxon>Colletotrichum</taxon>
        <taxon>Colletotrichum acutatum species complex</taxon>
    </lineage>
</organism>
<dbReference type="KEGG" id="clup:CLUP02_13407"/>
<evidence type="ECO:0000313" key="11">
    <source>
        <dbReference type="Proteomes" id="UP000830671"/>
    </source>
</evidence>
<dbReference type="GeneID" id="73347356"/>
<keyword evidence="9" id="KW-0472">Membrane</keyword>
<keyword evidence="4 8" id="KW-0560">Oxidoreductase</keyword>
<dbReference type="InterPro" id="IPR036396">
    <property type="entry name" value="Cyt_P450_sf"/>
</dbReference>
<dbReference type="GO" id="GO:0004497">
    <property type="term" value="F:monooxygenase activity"/>
    <property type="evidence" value="ECO:0007669"/>
    <property type="project" value="UniProtKB-KW"/>
</dbReference>
<comment type="cofactor">
    <cofactor evidence="1 7">
        <name>heme</name>
        <dbReference type="ChEBI" id="CHEBI:30413"/>
    </cofactor>
</comment>
<evidence type="ECO:0000256" key="8">
    <source>
        <dbReference type="RuleBase" id="RU000461"/>
    </source>
</evidence>
<evidence type="ECO:0000256" key="7">
    <source>
        <dbReference type="PIRSR" id="PIRSR602403-1"/>
    </source>
</evidence>
<dbReference type="InterPro" id="IPR001128">
    <property type="entry name" value="Cyt_P450"/>
</dbReference>
<dbReference type="InterPro" id="IPR017972">
    <property type="entry name" value="Cyt_P450_CS"/>
</dbReference>
<reference evidence="10" key="1">
    <citation type="journal article" date="2021" name="Mol. Plant Microbe Interact.">
        <title>Complete Genome Sequence of the Plant-Pathogenic Fungus Colletotrichum lupini.</title>
        <authorList>
            <person name="Baroncelli R."/>
            <person name="Pensec F."/>
            <person name="Da Lio D."/>
            <person name="Boufleur T."/>
            <person name="Vicente I."/>
            <person name="Sarrocco S."/>
            <person name="Picot A."/>
            <person name="Baraldi E."/>
            <person name="Sukno S."/>
            <person name="Thon M."/>
            <person name="Le Floch G."/>
        </authorList>
    </citation>
    <scope>NUCLEOTIDE SEQUENCE</scope>
    <source>
        <strain evidence="10">IMI 504893</strain>
    </source>
</reference>
<keyword evidence="11" id="KW-1185">Reference proteome</keyword>
<keyword evidence="7 8" id="KW-0349">Heme</keyword>
<proteinExistence type="inferred from homology"/>
<keyword evidence="3 7" id="KW-0479">Metal-binding</keyword>
<dbReference type="Gene3D" id="1.10.630.10">
    <property type="entry name" value="Cytochrome P450"/>
    <property type="match status" value="1"/>
</dbReference>
<keyword evidence="9" id="KW-1133">Transmembrane helix</keyword>
<dbReference type="PANTHER" id="PTHR46206">
    <property type="entry name" value="CYTOCHROME P450"/>
    <property type="match status" value="1"/>
</dbReference>
<sequence length="521" mass="58861">MSAQIGLYYPILSDKFQQNLLAVAGWTILCACAFGVLLLWSFAVEVRMPKLSIALEDEVPDRQERIDIFIKDTRRLFITSYNKFQNRVFGINTTEGTNIIIPLELLHGLGSHKSLSFAAFLEEEFSMKKYTKVGNLDEKQIAIVNKKLNPSLPQYVPVLIDLIRSHWPLETYGVPTVVKPWPHVMRQVSRVSARLFHSAESADNDQWLDIASEHVHSAVVWTENLKKWPAALRPFVHRFVKGRGIMMQRFGEGKALVAKTLQRRRLLGGKPLSSPPALLDYLADTILGPDDVEAHTVAQINLCVAAIQSMAATVTQCLMDLATYPEYISELRDEIEIILARGNGVLSKQSLTDMMKLDSVIKETQRLNPPDLASFQRKVMSDFTLSNGLRIPKGARIALPTGAINMDQDLFQNPEVFDGLRFYRMRVAKDEARSSNQMVTVGKSDLTWGYGRHACPGRYIAEVAMKLLLIEYITRYDIRLSGDLKTRPKNIEFEGLVIPDPDWELLLTSRLTNETASDRES</sequence>
<dbReference type="EMBL" id="CP019479">
    <property type="protein sequence ID" value="UQC87886.1"/>
    <property type="molecule type" value="Genomic_DNA"/>
</dbReference>
<dbReference type="GO" id="GO:0020037">
    <property type="term" value="F:heme binding"/>
    <property type="evidence" value="ECO:0007669"/>
    <property type="project" value="InterPro"/>
</dbReference>
<evidence type="ECO:0000256" key="1">
    <source>
        <dbReference type="ARBA" id="ARBA00001971"/>
    </source>
</evidence>
<dbReference type="InterPro" id="IPR002403">
    <property type="entry name" value="Cyt_P450_E_grp-IV"/>
</dbReference>
<dbReference type="CDD" id="cd11041">
    <property type="entry name" value="CYP503A1-like"/>
    <property type="match status" value="1"/>
</dbReference>
<comment type="similarity">
    <text evidence="2 8">Belongs to the cytochrome P450 family.</text>
</comment>
<evidence type="ECO:0000256" key="2">
    <source>
        <dbReference type="ARBA" id="ARBA00010617"/>
    </source>
</evidence>